<comment type="caution">
    <text evidence="2">The sequence shown here is derived from an EMBL/GenBank/DDBJ whole genome shotgun (WGS) entry which is preliminary data.</text>
</comment>
<dbReference type="Proteomes" id="UP000324222">
    <property type="component" value="Unassembled WGS sequence"/>
</dbReference>
<name>A0A5B7DA91_PORTR</name>
<evidence type="ECO:0000313" key="2">
    <source>
        <dbReference type="EMBL" id="MPC18167.1"/>
    </source>
</evidence>
<feature type="region of interest" description="Disordered" evidence="1">
    <location>
        <begin position="61"/>
        <end position="114"/>
    </location>
</feature>
<proteinExistence type="predicted"/>
<protein>
    <submittedName>
        <fullName evidence="2">Uncharacterized protein</fullName>
    </submittedName>
</protein>
<gene>
    <name evidence="2" type="ORF">E2C01_011042</name>
</gene>
<sequence>MEALLMGDFNLPAIQVSSSWGLTMNVSNVVLCISVDTQWTGLPFLYQRGFIYVTSNQLGGGAAKGEPGMEASVRDGFSGTVPTTQLDKHRRHTPGPGKTPSQTEKEVQVGEINH</sequence>
<dbReference type="AlphaFoldDB" id="A0A5B7DA91"/>
<organism evidence="2 3">
    <name type="scientific">Portunus trituberculatus</name>
    <name type="common">Swimming crab</name>
    <name type="synonym">Neptunus trituberculatus</name>
    <dbReference type="NCBI Taxonomy" id="210409"/>
    <lineage>
        <taxon>Eukaryota</taxon>
        <taxon>Metazoa</taxon>
        <taxon>Ecdysozoa</taxon>
        <taxon>Arthropoda</taxon>
        <taxon>Crustacea</taxon>
        <taxon>Multicrustacea</taxon>
        <taxon>Malacostraca</taxon>
        <taxon>Eumalacostraca</taxon>
        <taxon>Eucarida</taxon>
        <taxon>Decapoda</taxon>
        <taxon>Pleocyemata</taxon>
        <taxon>Brachyura</taxon>
        <taxon>Eubrachyura</taxon>
        <taxon>Portunoidea</taxon>
        <taxon>Portunidae</taxon>
        <taxon>Portuninae</taxon>
        <taxon>Portunus</taxon>
    </lineage>
</organism>
<evidence type="ECO:0000313" key="3">
    <source>
        <dbReference type="Proteomes" id="UP000324222"/>
    </source>
</evidence>
<accession>A0A5B7DA91</accession>
<dbReference type="EMBL" id="VSRR010000653">
    <property type="protein sequence ID" value="MPC18167.1"/>
    <property type="molecule type" value="Genomic_DNA"/>
</dbReference>
<feature type="compositionally biased region" description="Basic and acidic residues" evidence="1">
    <location>
        <begin position="103"/>
        <end position="114"/>
    </location>
</feature>
<reference evidence="2 3" key="1">
    <citation type="submission" date="2019-05" db="EMBL/GenBank/DDBJ databases">
        <title>Another draft genome of Portunus trituberculatus and its Hox gene families provides insights of decapod evolution.</title>
        <authorList>
            <person name="Jeong J.-H."/>
            <person name="Song I."/>
            <person name="Kim S."/>
            <person name="Choi T."/>
            <person name="Kim D."/>
            <person name="Ryu S."/>
            <person name="Kim W."/>
        </authorList>
    </citation>
    <scope>NUCLEOTIDE SEQUENCE [LARGE SCALE GENOMIC DNA]</scope>
    <source>
        <tissue evidence="2">Muscle</tissue>
    </source>
</reference>
<keyword evidence="3" id="KW-1185">Reference proteome</keyword>
<evidence type="ECO:0000256" key="1">
    <source>
        <dbReference type="SAM" id="MobiDB-lite"/>
    </source>
</evidence>